<name>A0A813HNU7_POLGL</name>
<reference evidence="2" key="1">
    <citation type="submission" date="2021-02" db="EMBL/GenBank/DDBJ databases">
        <authorList>
            <person name="Dougan E. K."/>
            <person name="Rhodes N."/>
            <person name="Thang M."/>
            <person name="Chan C."/>
        </authorList>
    </citation>
    <scope>NUCLEOTIDE SEQUENCE</scope>
</reference>
<feature type="region of interest" description="Disordered" evidence="1">
    <location>
        <begin position="1"/>
        <end position="46"/>
    </location>
</feature>
<keyword evidence="3" id="KW-1185">Reference proteome</keyword>
<evidence type="ECO:0000256" key="1">
    <source>
        <dbReference type="SAM" id="MobiDB-lite"/>
    </source>
</evidence>
<feature type="region of interest" description="Disordered" evidence="1">
    <location>
        <begin position="118"/>
        <end position="138"/>
    </location>
</feature>
<feature type="compositionally biased region" description="Low complexity" evidence="1">
    <location>
        <begin position="58"/>
        <end position="98"/>
    </location>
</feature>
<feature type="non-terminal residue" evidence="2">
    <location>
        <position position="1"/>
    </location>
</feature>
<sequence>GESSPAVPLPAKDEAGTPRRSTSPAGLPPARAAEAPASAAAAPAKAAAAFAKAAAALAKAAAAPAKAAPAENLAPAPSAATPSSPSRSHAPAAPAATAEAERLRREVAFLTHRLEDVHAEAEESEQSWAHEQHRRESQWDAARWRLELELRERLPMAHEDDRGLTQRAALAK</sequence>
<dbReference type="Proteomes" id="UP000654075">
    <property type="component" value="Unassembled WGS sequence"/>
</dbReference>
<gene>
    <name evidence="2" type="ORF">PGLA1383_LOCUS54259</name>
</gene>
<feature type="compositionally biased region" description="Low complexity" evidence="1">
    <location>
        <begin position="24"/>
        <end position="46"/>
    </location>
</feature>
<proteinExistence type="predicted"/>
<feature type="non-terminal residue" evidence="2">
    <location>
        <position position="172"/>
    </location>
</feature>
<dbReference type="AlphaFoldDB" id="A0A813HNU7"/>
<accession>A0A813HNU7</accession>
<feature type="region of interest" description="Disordered" evidence="1">
    <location>
        <begin position="58"/>
        <end position="104"/>
    </location>
</feature>
<feature type="compositionally biased region" description="Basic and acidic residues" evidence="1">
    <location>
        <begin position="128"/>
        <end position="138"/>
    </location>
</feature>
<organism evidence="2 3">
    <name type="scientific">Polarella glacialis</name>
    <name type="common">Dinoflagellate</name>
    <dbReference type="NCBI Taxonomy" id="89957"/>
    <lineage>
        <taxon>Eukaryota</taxon>
        <taxon>Sar</taxon>
        <taxon>Alveolata</taxon>
        <taxon>Dinophyceae</taxon>
        <taxon>Suessiales</taxon>
        <taxon>Suessiaceae</taxon>
        <taxon>Polarella</taxon>
    </lineage>
</organism>
<protein>
    <submittedName>
        <fullName evidence="2">Uncharacterized protein</fullName>
    </submittedName>
</protein>
<evidence type="ECO:0000313" key="3">
    <source>
        <dbReference type="Proteomes" id="UP000654075"/>
    </source>
</evidence>
<dbReference type="EMBL" id="CAJNNV010032184">
    <property type="protein sequence ID" value="CAE8639213.1"/>
    <property type="molecule type" value="Genomic_DNA"/>
</dbReference>
<comment type="caution">
    <text evidence="2">The sequence shown here is derived from an EMBL/GenBank/DDBJ whole genome shotgun (WGS) entry which is preliminary data.</text>
</comment>
<evidence type="ECO:0000313" key="2">
    <source>
        <dbReference type="EMBL" id="CAE8639213.1"/>
    </source>
</evidence>